<dbReference type="EMBL" id="JAEAOA010000568">
    <property type="protein sequence ID" value="KAK3610377.1"/>
    <property type="molecule type" value="Genomic_DNA"/>
</dbReference>
<sequence>MRKVSDTVHQAAVILADDEEAHTTESTKSMIFLDEYLSKNGIIDDILKKFREVSEEAEKLKEELVVDLGVRKIVGFP</sequence>
<name>A0AAE0THE3_9BIVA</name>
<evidence type="ECO:0000313" key="2">
    <source>
        <dbReference type="Proteomes" id="UP001195483"/>
    </source>
</evidence>
<evidence type="ECO:0000313" key="1">
    <source>
        <dbReference type="EMBL" id="KAK3610377.1"/>
    </source>
</evidence>
<reference evidence="1" key="3">
    <citation type="submission" date="2023-05" db="EMBL/GenBank/DDBJ databases">
        <authorList>
            <person name="Smith C.H."/>
        </authorList>
    </citation>
    <scope>NUCLEOTIDE SEQUENCE</scope>
    <source>
        <strain evidence="1">CHS0354</strain>
        <tissue evidence="1">Mantle</tissue>
    </source>
</reference>
<gene>
    <name evidence="1" type="ORF">CHS0354_008654</name>
</gene>
<accession>A0AAE0THE3</accession>
<reference evidence="1" key="2">
    <citation type="journal article" date="2021" name="Genome Biol. Evol.">
        <title>Developing a high-quality reference genome for a parasitic bivalve with doubly uniparental inheritance (Bivalvia: Unionida).</title>
        <authorList>
            <person name="Smith C.H."/>
        </authorList>
    </citation>
    <scope>NUCLEOTIDE SEQUENCE</scope>
    <source>
        <strain evidence="1">CHS0354</strain>
        <tissue evidence="1">Mantle</tissue>
    </source>
</reference>
<proteinExistence type="predicted"/>
<comment type="caution">
    <text evidence="1">The sequence shown here is derived from an EMBL/GenBank/DDBJ whole genome shotgun (WGS) entry which is preliminary data.</text>
</comment>
<reference evidence="1" key="1">
    <citation type="journal article" date="2021" name="Genome Biol. Evol.">
        <title>A High-Quality Reference Genome for a Parasitic Bivalve with Doubly Uniparental Inheritance (Bivalvia: Unionida).</title>
        <authorList>
            <person name="Smith C.H."/>
        </authorList>
    </citation>
    <scope>NUCLEOTIDE SEQUENCE</scope>
    <source>
        <strain evidence="1">CHS0354</strain>
    </source>
</reference>
<organism evidence="1 2">
    <name type="scientific">Potamilus streckersoni</name>
    <dbReference type="NCBI Taxonomy" id="2493646"/>
    <lineage>
        <taxon>Eukaryota</taxon>
        <taxon>Metazoa</taxon>
        <taxon>Spiralia</taxon>
        <taxon>Lophotrochozoa</taxon>
        <taxon>Mollusca</taxon>
        <taxon>Bivalvia</taxon>
        <taxon>Autobranchia</taxon>
        <taxon>Heteroconchia</taxon>
        <taxon>Palaeoheterodonta</taxon>
        <taxon>Unionida</taxon>
        <taxon>Unionoidea</taxon>
        <taxon>Unionidae</taxon>
        <taxon>Ambleminae</taxon>
        <taxon>Lampsilini</taxon>
        <taxon>Potamilus</taxon>
    </lineage>
</organism>
<dbReference type="Proteomes" id="UP001195483">
    <property type="component" value="Unassembled WGS sequence"/>
</dbReference>
<protein>
    <submittedName>
        <fullName evidence="1">Uncharacterized protein</fullName>
    </submittedName>
</protein>
<dbReference type="AlphaFoldDB" id="A0AAE0THE3"/>
<keyword evidence="2" id="KW-1185">Reference proteome</keyword>